<dbReference type="SUPFAM" id="SSF88946">
    <property type="entry name" value="Sigma2 domain of RNA polymerase sigma factors"/>
    <property type="match status" value="1"/>
</dbReference>
<organism evidence="8 9">
    <name type="scientific">Oceanobacillus jeddahense</name>
    <dbReference type="NCBI Taxonomy" id="1462527"/>
    <lineage>
        <taxon>Bacteria</taxon>
        <taxon>Bacillati</taxon>
        <taxon>Bacillota</taxon>
        <taxon>Bacilli</taxon>
        <taxon>Bacillales</taxon>
        <taxon>Bacillaceae</taxon>
        <taxon>Oceanobacillus</taxon>
    </lineage>
</organism>
<feature type="domain" description="RNA polymerase sigma-70 region 2" evidence="6">
    <location>
        <begin position="7"/>
        <end position="71"/>
    </location>
</feature>
<feature type="domain" description="RNA polymerase sigma factor 70 region 4 type 2" evidence="7">
    <location>
        <begin position="104"/>
        <end position="155"/>
    </location>
</feature>
<name>A0ABY5JQQ3_9BACI</name>
<keyword evidence="3" id="KW-0731">Sigma factor</keyword>
<dbReference type="Gene3D" id="1.10.10.10">
    <property type="entry name" value="Winged helix-like DNA-binding domain superfamily/Winged helix DNA-binding domain"/>
    <property type="match status" value="1"/>
</dbReference>
<dbReference type="EMBL" id="CP101914">
    <property type="protein sequence ID" value="UUI02119.1"/>
    <property type="molecule type" value="Genomic_DNA"/>
</dbReference>
<dbReference type="InterPro" id="IPR013324">
    <property type="entry name" value="RNA_pol_sigma_r3/r4-like"/>
</dbReference>
<evidence type="ECO:0000259" key="6">
    <source>
        <dbReference type="Pfam" id="PF04542"/>
    </source>
</evidence>
<evidence type="ECO:0000256" key="2">
    <source>
        <dbReference type="ARBA" id="ARBA00023015"/>
    </source>
</evidence>
<dbReference type="Gene3D" id="1.10.1740.10">
    <property type="match status" value="1"/>
</dbReference>
<evidence type="ECO:0000256" key="4">
    <source>
        <dbReference type="ARBA" id="ARBA00023125"/>
    </source>
</evidence>
<dbReference type="PANTHER" id="PTHR43133:SF52">
    <property type="entry name" value="ECF RNA POLYMERASE SIGMA FACTOR SIGL"/>
    <property type="match status" value="1"/>
</dbReference>
<evidence type="ECO:0000256" key="1">
    <source>
        <dbReference type="ARBA" id="ARBA00010641"/>
    </source>
</evidence>
<dbReference type="InterPro" id="IPR014284">
    <property type="entry name" value="RNA_pol_sigma-70_dom"/>
</dbReference>
<dbReference type="Proteomes" id="UP001059773">
    <property type="component" value="Chromosome"/>
</dbReference>
<dbReference type="NCBIfam" id="TIGR02937">
    <property type="entry name" value="sigma70-ECF"/>
    <property type="match status" value="1"/>
</dbReference>
<dbReference type="RefSeq" id="WP_256707386.1">
    <property type="nucleotide sequence ID" value="NZ_CP101914.1"/>
</dbReference>
<dbReference type="Pfam" id="PF08281">
    <property type="entry name" value="Sigma70_r4_2"/>
    <property type="match status" value="1"/>
</dbReference>
<dbReference type="InterPro" id="IPR036388">
    <property type="entry name" value="WH-like_DNA-bd_sf"/>
</dbReference>
<keyword evidence="4" id="KW-0238">DNA-binding</keyword>
<keyword evidence="9" id="KW-1185">Reference proteome</keyword>
<dbReference type="SUPFAM" id="SSF88659">
    <property type="entry name" value="Sigma3 and sigma4 domains of RNA polymerase sigma factors"/>
    <property type="match status" value="1"/>
</dbReference>
<evidence type="ECO:0000313" key="8">
    <source>
        <dbReference type="EMBL" id="UUI02119.1"/>
    </source>
</evidence>
<evidence type="ECO:0000256" key="3">
    <source>
        <dbReference type="ARBA" id="ARBA00023082"/>
    </source>
</evidence>
<dbReference type="InterPro" id="IPR039425">
    <property type="entry name" value="RNA_pol_sigma-70-like"/>
</dbReference>
<proteinExistence type="inferred from homology"/>
<dbReference type="Pfam" id="PF04542">
    <property type="entry name" value="Sigma70_r2"/>
    <property type="match status" value="1"/>
</dbReference>
<evidence type="ECO:0000256" key="5">
    <source>
        <dbReference type="ARBA" id="ARBA00023163"/>
    </source>
</evidence>
<protein>
    <submittedName>
        <fullName evidence="8">Sigma-70 family RNA polymerase sigma factor</fullName>
    </submittedName>
</protein>
<comment type="similarity">
    <text evidence="1">Belongs to the sigma-70 factor family. ECF subfamily.</text>
</comment>
<dbReference type="InterPro" id="IPR007627">
    <property type="entry name" value="RNA_pol_sigma70_r2"/>
</dbReference>
<dbReference type="PANTHER" id="PTHR43133">
    <property type="entry name" value="RNA POLYMERASE ECF-TYPE SIGMA FACTO"/>
    <property type="match status" value="1"/>
</dbReference>
<gene>
    <name evidence="8" type="ORF">NP439_19050</name>
</gene>
<dbReference type="InterPro" id="IPR013249">
    <property type="entry name" value="RNA_pol_sigma70_r4_t2"/>
</dbReference>
<evidence type="ECO:0000313" key="9">
    <source>
        <dbReference type="Proteomes" id="UP001059773"/>
    </source>
</evidence>
<sequence length="165" mass="19943">MREFKKLYELYSKDLFSYLFFLTNNHALAEELVQETFYQAFKSIHRFRGESKVKTWLFQIAKHLYYNHRRENPFPANLHFDDERDSGANTETPETILQKKEDEENLYDAIAKLREPYKQVVVLRTFSELSFKEIGEIFSNTYNWARVTFYRAKIQLQSIMSEVRK</sequence>
<evidence type="ECO:0000259" key="7">
    <source>
        <dbReference type="Pfam" id="PF08281"/>
    </source>
</evidence>
<accession>A0ABY5JQQ3</accession>
<reference evidence="8" key="1">
    <citation type="submission" date="2022-07" db="EMBL/GenBank/DDBJ databases">
        <title>FELIX.</title>
        <authorList>
            <person name="Wan K.H."/>
            <person name="Park S."/>
            <person name="Lawrence Q."/>
            <person name="Eichenberger J.P."/>
            <person name="Booth B.W."/>
            <person name="Piaggio A.J."/>
            <person name="Chandler J.C."/>
            <person name="Franklin A.B."/>
            <person name="Celniker S.E."/>
        </authorList>
    </citation>
    <scope>NUCLEOTIDE SEQUENCE</scope>
    <source>
        <strain evidence="8">QA-1986 374</strain>
    </source>
</reference>
<dbReference type="InterPro" id="IPR013325">
    <property type="entry name" value="RNA_pol_sigma_r2"/>
</dbReference>
<keyword evidence="5" id="KW-0804">Transcription</keyword>
<keyword evidence="2" id="KW-0805">Transcription regulation</keyword>